<dbReference type="GO" id="GO:0004497">
    <property type="term" value="F:monooxygenase activity"/>
    <property type="evidence" value="ECO:0007669"/>
    <property type="project" value="UniProtKB-KW"/>
</dbReference>
<organism evidence="1 2">
    <name type="scientific">Dissostichus eleginoides</name>
    <name type="common">Patagonian toothfish</name>
    <name type="synonym">Dissostichus amissus</name>
    <dbReference type="NCBI Taxonomy" id="100907"/>
    <lineage>
        <taxon>Eukaryota</taxon>
        <taxon>Metazoa</taxon>
        <taxon>Chordata</taxon>
        <taxon>Craniata</taxon>
        <taxon>Vertebrata</taxon>
        <taxon>Euteleostomi</taxon>
        <taxon>Actinopterygii</taxon>
        <taxon>Neopterygii</taxon>
        <taxon>Teleostei</taxon>
        <taxon>Neoteleostei</taxon>
        <taxon>Acanthomorphata</taxon>
        <taxon>Eupercaria</taxon>
        <taxon>Perciformes</taxon>
        <taxon>Notothenioidei</taxon>
        <taxon>Nototheniidae</taxon>
        <taxon>Dissostichus</taxon>
    </lineage>
</organism>
<dbReference type="EMBL" id="JASDAP010000015">
    <property type="protein sequence ID" value="KAK1891153.1"/>
    <property type="molecule type" value="Genomic_DNA"/>
</dbReference>
<dbReference type="Proteomes" id="UP001228049">
    <property type="component" value="Unassembled WGS sequence"/>
</dbReference>
<comment type="caution">
    <text evidence="1">The sequence shown here is derived from an EMBL/GenBank/DDBJ whole genome shotgun (WGS) entry which is preliminary data.</text>
</comment>
<dbReference type="AlphaFoldDB" id="A0AAD9F385"/>
<protein>
    <submittedName>
        <fullName evidence="1">Peptidylglycine alpha-amidating monooxygenase</fullName>
    </submittedName>
</protein>
<evidence type="ECO:0000313" key="2">
    <source>
        <dbReference type="Proteomes" id="UP001228049"/>
    </source>
</evidence>
<gene>
    <name evidence="1" type="ORF">KUDE01_009981</name>
</gene>
<dbReference type="PANTHER" id="PTHR47018">
    <property type="entry name" value="CXC DOMAIN-CONTAINING PROTEIN-RELATED"/>
    <property type="match status" value="1"/>
</dbReference>
<reference evidence="1" key="1">
    <citation type="submission" date="2023-04" db="EMBL/GenBank/DDBJ databases">
        <title>Chromosome-level genome of Chaenocephalus aceratus.</title>
        <authorList>
            <person name="Park H."/>
        </authorList>
    </citation>
    <scope>NUCLEOTIDE SEQUENCE</scope>
    <source>
        <strain evidence="1">DE</strain>
        <tissue evidence="1">Muscle</tissue>
    </source>
</reference>
<name>A0AAD9F385_DISEL</name>
<evidence type="ECO:0000313" key="1">
    <source>
        <dbReference type="EMBL" id="KAK1891153.1"/>
    </source>
</evidence>
<keyword evidence="1" id="KW-0503">Monooxygenase</keyword>
<sequence length="415" mass="46096">MILVGADLKDQSSADSQGCLTVSQTILFNCKKRALTGKSRHSLDYKPPLPLYMGLSVHMQTRSNKLIGQLYELGISVSYDRVVEMENQLATATCDNIAKNGVVCPAQLRKGLFTVSALDNLDHNPSRTTAKGSFHGTGISLFQFPSKSNVGHFQDGIHMPSPETKNHRLSDNFTTVPAVVLKKANVAVPQTPNQIKAFEGHLGRALMKERCWIEHSVKLIKKEKLDKGDFVARSAYHASLKDISDDLLPALTQLLPLFYEKAATASMMKHGMDVQCKATQFLNPEQIPVMAVDAPLYALAKYIQWNWPQTHGEDKYVVMFGGLHIEMTMWKTYGDYLEASGRTTALTEAGIASSGTADSFLKVSHLTRTRHAHQVSALALAKLQQDAFLDMVTDNEKTKEAWRQDMITNNPTFHF</sequence>
<proteinExistence type="predicted"/>
<dbReference type="PANTHER" id="PTHR47018:SF2">
    <property type="entry name" value="TESMIN_TSO1-LIKE CXC DOMAIN-CONTAINING PROTEIN"/>
    <property type="match status" value="1"/>
</dbReference>
<keyword evidence="1" id="KW-0560">Oxidoreductase</keyword>
<keyword evidence="2" id="KW-1185">Reference proteome</keyword>
<accession>A0AAD9F385</accession>